<evidence type="ECO:0000256" key="11">
    <source>
        <dbReference type="ARBA" id="ARBA00022908"/>
    </source>
</evidence>
<dbReference type="InterPro" id="IPR001584">
    <property type="entry name" value="Integrase_cat-core"/>
</dbReference>
<keyword evidence="2" id="KW-0808">Transferase</keyword>
<proteinExistence type="predicted"/>
<feature type="domain" description="Integrase catalytic" evidence="20">
    <location>
        <begin position="855"/>
        <end position="1019"/>
    </location>
</feature>
<reference evidence="21 22" key="1">
    <citation type="submission" date="2013-09" db="EMBL/GenBank/DDBJ databases">
        <title>Corchorus capsularis genome sequencing.</title>
        <authorList>
            <person name="Alam M."/>
            <person name="Haque M.S."/>
            <person name="Islam M.S."/>
            <person name="Emdad E.M."/>
            <person name="Islam M.M."/>
            <person name="Ahmed B."/>
            <person name="Halim A."/>
            <person name="Hossen Q.M.M."/>
            <person name="Hossain M.Z."/>
            <person name="Ahmed R."/>
            <person name="Khan M.M."/>
            <person name="Islam R."/>
            <person name="Rashid M.M."/>
            <person name="Khan S.A."/>
            <person name="Rahman M.S."/>
            <person name="Alam M."/>
        </authorList>
    </citation>
    <scope>NUCLEOTIDE SEQUENCE [LARGE SCALE GENOMIC DNA]</scope>
    <source>
        <strain evidence="22">cv. CVL-1</strain>
        <tissue evidence="21">Whole seedling</tissue>
    </source>
</reference>
<dbReference type="InterPro" id="IPR043128">
    <property type="entry name" value="Rev_trsase/Diguanyl_cyclase"/>
</dbReference>
<dbReference type="SUPFAM" id="SSF56672">
    <property type="entry name" value="DNA/RNA polymerases"/>
    <property type="match status" value="1"/>
</dbReference>
<dbReference type="Gene3D" id="2.40.70.10">
    <property type="entry name" value="Acid Proteases"/>
    <property type="match status" value="1"/>
</dbReference>
<keyword evidence="7" id="KW-0255">Endonuclease</keyword>
<dbReference type="InterPro" id="IPR043502">
    <property type="entry name" value="DNA/RNA_pol_sf"/>
</dbReference>
<organism evidence="21 22">
    <name type="scientific">Corchorus capsularis</name>
    <name type="common">Jute</name>
    <dbReference type="NCBI Taxonomy" id="210143"/>
    <lineage>
        <taxon>Eukaryota</taxon>
        <taxon>Viridiplantae</taxon>
        <taxon>Streptophyta</taxon>
        <taxon>Embryophyta</taxon>
        <taxon>Tracheophyta</taxon>
        <taxon>Spermatophyta</taxon>
        <taxon>Magnoliopsida</taxon>
        <taxon>eudicotyledons</taxon>
        <taxon>Gunneridae</taxon>
        <taxon>Pentapetalae</taxon>
        <taxon>rosids</taxon>
        <taxon>malvids</taxon>
        <taxon>Malvales</taxon>
        <taxon>Malvaceae</taxon>
        <taxon>Grewioideae</taxon>
        <taxon>Apeibeae</taxon>
        <taxon>Corchorus</taxon>
    </lineage>
</organism>
<evidence type="ECO:0000259" key="20">
    <source>
        <dbReference type="PROSITE" id="PS50994"/>
    </source>
</evidence>
<keyword evidence="9" id="KW-0460">Magnesium</keyword>
<dbReference type="InterPro" id="IPR041588">
    <property type="entry name" value="Integrase_H2C2"/>
</dbReference>
<keyword evidence="13" id="KW-0239">DNA-directed DNA polymerase</keyword>
<dbReference type="GO" id="GO:0003964">
    <property type="term" value="F:RNA-directed DNA polymerase activity"/>
    <property type="evidence" value="ECO:0007669"/>
    <property type="project" value="UniProtKB-KW"/>
</dbReference>
<dbReference type="OMA" id="WTTEASE"/>
<evidence type="ECO:0000256" key="8">
    <source>
        <dbReference type="ARBA" id="ARBA00022801"/>
    </source>
</evidence>
<keyword evidence="5" id="KW-0479">Metal-binding</keyword>
<keyword evidence="1" id="KW-0645">Protease</keyword>
<dbReference type="CDD" id="cd01647">
    <property type="entry name" value="RT_LTR"/>
    <property type="match status" value="1"/>
</dbReference>
<keyword evidence="8" id="KW-0378">Hydrolase</keyword>
<dbReference type="CDD" id="cd00303">
    <property type="entry name" value="retropepsin_like"/>
    <property type="match status" value="1"/>
</dbReference>
<dbReference type="PANTHER" id="PTHR37984:SF5">
    <property type="entry name" value="PROTEIN NYNRIN-LIKE"/>
    <property type="match status" value="1"/>
</dbReference>
<dbReference type="GO" id="GO:0003723">
    <property type="term" value="F:RNA binding"/>
    <property type="evidence" value="ECO:0007669"/>
    <property type="project" value="UniProtKB-KW"/>
</dbReference>
<evidence type="ECO:0000256" key="9">
    <source>
        <dbReference type="ARBA" id="ARBA00022842"/>
    </source>
</evidence>
<dbReference type="InterPro" id="IPR036397">
    <property type="entry name" value="RNaseH_sf"/>
</dbReference>
<evidence type="ECO:0000256" key="5">
    <source>
        <dbReference type="ARBA" id="ARBA00022723"/>
    </source>
</evidence>
<dbReference type="PROSITE" id="PS50013">
    <property type="entry name" value="CHROMO_2"/>
    <property type="match status" value="1"/>
</dbReference>
<keyword evidence="16" id="KW-0511">Multifunctional enzyme</keyword>
<dbReference type="InterPro" id="IPR000953">
    <property type="entry name" value="Chromo/chromo_shadow_dom"/>
</dbReference>
<evidence type="ECO:0000256" key="4">
    <source>
        <dbReference type="ARBA" id="ARBA00022722"/>
    </source>
</evidence>
<dbReference type="InterPro" id="IPR023780">
    <property type="entry name" value="Chromo_domain"/>
</dbReference>
<dbReference type="AlphaFoldDB" id="A0A1R3GAG9"/>
<dbReference type="InterPro" id="IPR012337">
    <property type="entry name" value="RNaseH-like_sf"/>
</dbReference>
<evidence type="ECO:0000256" key="16">
    <source>
        <dbReference type="ARBA" id="ARBA00023268"/>
    </source>
</evidence>
<feature type="region of interest" description="Disordered" evidence="18">
    <location>
        <begin position="1222"/>
        <end position="1254"/>
    </location>
</feature>
<evidence type="ECO:0000256" key="3">
    <source>
        <dbReference type="ARBA" id="ARBA00022695"/>
    </source>
</evidence>
<feature type="compositionally biased region" description="Low complexity" evidence="18">
    <location>
        <begin position="205"/>
        <end position="216"/>
    </location>
</feature>
<dbReference type="InterPro" id="IPR016197">
    <property type="entry name" value="Chromo-like_dom_sf"/>
</dbReference>
<dbReference type="InterPro" id="IPR021109">
    <property type="entry name" value="Peptidase_aspartic_dom_sf"/>
</dbReference>
<evidence type="ECO:0000256" key="1">
    <source>
        <dbReference type="ARBA" id="ARBA00022670"/>
    </source>
</evidence>
<dbReference type="SMART" id="SM00298">
    <property type="entry name" value="CHROMO"/>
    <property type="match status" value="1"/>
</dbReference>
<comment type="caution">
    <text evidence="21">The sequence shown here is derived from an EMBL/GenBank/DDBJ whole genome shotgun (WGS) entry which is preliminary data.</text>
</comment>
<dbReference type="SUPFAM" id="SSF50630">
    <property type="entry name" value="Acid proteases"/>
    <property type="match status" value="1"/>
</dbReference>
<accession>A0A1R3GAG9</accession>
<dbReference type="FunFam" id="3.30.70.270:FF:000020">
    <property type="entry name" value="Transposon Tf2-6 polyprotein-like Protein"/>
    <property type="match status" value="1"/>
</dbReference>
<dbReference type="GO" id="GO:0003887">
    <property type="term" value="F:DNA-directed DNA polymerase activity"/>
    <property type="evidence" value="ECO:0007669"/>
    <property type="project" value="UniProtKB-KW"/>
</dbReference>
<dbReference type="Gene3D" id="3.30.70.270">
    <property type="match status" value="2"/>
</dbReference>
<gene>
    <name evidence="21" type="ORF">CCACVL1_27415</name>
</gene>
<dbReference type="PROSITE" id="PS50994">
    <property type="entry name" value="INTEGRASE"/>
    <property type="match status" value="1"/>
</dbReference>
<dbReference type="GO" id="GO:0003677">
    <property type="term" value="F:DNA binding"/>
    <property type="evidence" value="ECO:0007669"/>
    <property type="project" value="UniProtKB-KW"/>
</dbReference>
<keyword evidence="15" id="KW-0233">DNA recombination</keyword>
<dbReference type="PANTHER" id="PTHR37984">
    <property type="entry name" value="PROTEIN CBG26694"/>
    <property type="match status" value="1"/>
</dbReference>
<dbReference type="Proteomes" id="UP000188268">
    <property type="component" value="Unassembled WGS sequence"/>
</dbReference>
<keyword evidence="11" id="KW-0229">DNA integration</keyword>
<dbReference type="SUPFAM" id="SSF54160">
    <property type="entry name" value="Chromo domain-like"/>
    <property type="match status" value="1"/>
</dbReference>
<dbReference type="GO" id="GO:0004190">
    <property type="term" value="F:aspartic-type endopeptidase activity"/>
    <property type="evidence" value="ECO:0007669"/>
    <property type="project" value="UniProtKB-KW"/>
</dbReference>
<feature type="coiled-coil region" evidence="17">
    <location>
        <begin position="1033"/>
        <end position="1067"/>
    </location>
</feature>
<evidence type="ECO:0000256" key="14">
    <source>
        <dbReference type="ARBA" id="ARBA00023125"/>
    </source>
</evidence>
<evidence type="ECO:0000256" key="15">
    <source>
        <dbReference type="ARBA" id="ARBA00023172"/>
    </source>
</evidence>
<evidence type="ECO:0000259" key="19">
    <source>
        <dbReference type="PROSITE" id="PS50013"/>
    </source>
</evidence>
<dbReference type="InterPro" id="IPR001969">
    <property type="entry name" value="Aspartic_peptidase_AS"/>
</dbReference>
<dbReference type="EMBL" id="AWWV01014777">
    <property type="protein sequence ID" value="OMO55084.1"/>
    <property type="molecule type" value="Genomic_DNA"/>
</dbReference>
<dbReference type="Pfam" id="PF00385">
    <property type="entry name" value="Chromo"/>
    <property type="match status" value="1"/>
</dbReference>
<dbReference type="GO" id="GO:0006508">
    <property type="term" value="P:proteolysis"/>
    <property type="evidence" value="ECO:0007669"/>
    <property type="project" value="UniProtKB-KW"/>
</dbReference>
<keyword evidence="4" id="KW-0540">Nuclease</keyword>
<dbReference type="Gene3D" id="3.10.10.10">
    <property type="entry name" value="HIV Type 1 Reverse Transcriptase, subunit A, domain 1"/>
    <property type="match status" value="1"/>
</dbReference>
<sequence>MPPKADKAADPSIMEAIHALAESFNAQLLKLRSSHLELKNSLETKIESTLSDLHRKLDPASSSTPLSPADAFKGIMHRHRLLSDWENFTRAIEIRFGPSQFVNPQTALFKLKQTGMVAQYQQEFELLSNRVSALTDEHLLNLFISGLRYDIQQEVVILNPLSLTQAFALAKLQEVKLNDSRRGYRTPPLASSVPSPQFRTPALPSSSNTSKGPSSSTAVFPIRRFSPSKMQARRAKGLCFNYDENFQPGHRCKTTPFLLLQMDDETPETIDYEEATMTALSALPLPPDPLTTDSQEDEFRVSLHALYGITSQTCMQLTGHIKGHPVSVLIDSGSTHNLVQPRIIKYLGLPIEPAPTFSVRVGNDKFLQCDETLTEQQTDTNSFDSELSLLFTRYAAVFYPPKGLPPPRSHDHHIHLIPGSKPVNVKPYRYPHNQKRDMEVLISEMLQEGIIRPSTSPFSSPVLLVKKKDVTWRFRADYRALNAITIRDRFPIPTIDELLDKLHGASIFSKFDLRADYHQIRVMPFGLTNAPSTFQAAMNDLFRPHLRKFVLVFFDDILIYSCSKEEHYQHLQLVMELLLTHQFFAKRAKCSFAQSSIDYLGHIISSQGVQVDPSKITAIIDWPLPANIKALRGFLGLTGYYRKFVKHYATIVAPLTDLLKQKSYQWTTEASEAFEKLKQALTTTPILALPDFSQAFDVTTNASNVAVGAVLSQGNHPLAYFSKKLNSNLQNSSAYVREMYAITEAVKKLRQYLRCHNKVADELSRSWPAEAELQAISVMKESRVVIPENHPLQQTQLKEFHSTLTGGHAGVARTLARLAANFWWKGMRKAVQDFVSTCKVCQEVKYLTSKPQGLLAPLPIPSQVWRDLAMDFITNLPLSHGKSTIWVIVDRLSKYAHFVALPGNVTAPTLASVYAQEVGKLHGMPKNVVCDRDPLFMSNFWQELHKLQGTQLRMSSAYHPQTDGQSEVLNRCLETYLRSFTSEQPKNWVKILHWAEWSYNTAYHSAASMTPFQALYGHPPPTIPSYVAGTTTNAQLDNSLIERQQLLKQLKANLARAHNRMVMQADRKRQERQFAEGDWVLVKLQPYRQQSVVQRSNQKLAKRYFGPYKILKKIGSVAYKLQLPEGSRVHPVFHISLLKAFKGEIPTEPAALPTDCVAGQPVLEPEMILKSRQAKLHGKFHTQYLVKWQQLPTSEATWEWAQDIATNHPNFNLEDKVVIEEGCSNTNPPADEGGSSPREKRQLKKPKWMKDYLI</sequence>
<dbReference type="InterPro" id="IPR056924">
    <property type="entry name" value="SH3_Tf2-1"/>
</dbReference>
<evidence type="ECO:0000256" key="13">
    <source>
        <dbReference type="ARBA" id="ARBA00022932"/>
    </source>
</evidence>
<keyword evidence="14" id="KW-0238">DNA-binding</keyword>
<keyword evidence="10" id="KW-0694">RNA-binding</keyword>
<dbReference type="PROSITE" id="PS00141">
    <property type="entry name" value="ASP_PROTEASE"/>
    <property type="match status" value="1"/>
</dbReference>
<dbReference type="Gene3D" id="2.40.50.40">
    <property type="match status" value="1"/>
</dbReference>
<evidence type="ECO:0000256" key="18">
    <source>
        <dbReference type="SAM" id="MobiDB-lite"/>
    </source>
</evidence>
<dbReference type="GO" id="GO:0004519">
    <property type="term" value="F:endonuclease activity"/>
    <property type="evidence" value="ECO:0007669"/>
    <property type="project" value="UniProtKB-KW"/>
</dbReference>
<dbReference type="InterPro" id="IPR000477">
    <property type="entry name" value="RT_dom"/>
</dbReference>
<dbReference type="Gene3D" id="3.30.420.10">
    <property type="entry name" value="Ribonuclease H-like superfamily/Ribonuclease H"/>
    <property type="match status" value="1"/>
</dbReference>
<evidence type="ECO:0000256" key="7">
    <source>
        <dbReference type="ARBA" id="ARBA00022759"/>
    </source>
</evidence>
<dbReference type="Pfam" id="PF00078">
    <property type="entry name" value="RVT_1"/>
    <property type="match status" value="1"/>
</dbReference>
<dbReference type="Gramene" id="OMO55084">
    <property type="protein sequence ID" value="OMO55084"/>
    <property type="gene ID" value="CCACVL1_27415"/>
</dbReference>
<dbReference type="InterPro" id="IPR041577">
    <property type="entry name" value="RT_RNaseH_2"/>
</dbReference>
<dbReference type="GO" id="GO:0015074">
    <property type="term" value="P:DNA integration"/>
    <property type="evidence" value="ECO:0007669"/>
    <property type="project" value="UniProtKB-KW"/>
</dbReference>
<dbReference type="Pfam" id="PF24626">
    <property type="entry name" value="SH3_Tf2-1"/>
    <property type="match status" value="1"/>
</dbReference>
<keyword evidence="22" id="KW-1185">Reference proteome</keyword>
<keyword evidence="17" id="KW-0175">Coiled coil</keyword>
<dbReference type="Pfam" id="PF17919">
    <property type="entry name" value="RT_RNaseH_2"/>
    <property type="match status" value="1"/>
</dbReference>
<dbReference type="FunFam" id="3.30.70.270:FF:000003">
    <property type="entry name" value="Transposon Ty3-G Gag-Pol polyprotein"/>
    <property type="match status" value="1"/>
</dbReference>
<keyword evidence="6" id="KW-0064">Aspartyl protease</keyword>
<name>A0A1R3GAG9_COCAP</name>
<keyword evidence="3" id="KW-0548">Nucleotidyltransferase</keyword>
<dbReference type="SUPFAM" id="SSF53098">
    <property type="entry name" value="Ribonuclease H-like"/>
    <property type="match status" value="1"/>
</dbReference>
<evidence type="ECO:0000313" key="22">
    <source>
        <dbReference type="Proteomes" id="UP000188268"/>
    </source>
</evidence>
<feature type="region of interest" description="Disordered" evidence="18">
    <location>
        <begin position="183"/>
        <end position="219"/>
    </location>
</feature>
<evidence type="ECO:0000313" key="21">
    <source>
        <dbReference type="EMBL" id="OMO55084.1"/>
    </source>
</evidence>
<evidence type="ECO:0000256" key="12">
    <source>
        <dbReference type="ARBA" id="ARBA00022918"/>
    </source>
</evidence>
<dbReference type="Gene3D" id="1.10.340.70">
    <property type="match status" value="1"/>
</dbReference>
<evidence type="ECO:0000256" key="10">
    <source>
        <dbReference type="ARBA" id="ARBA00022884"/>
    </source>
</evidence>
<dbReference type="GO" id="GO:0006310">
    <property type="term" value="P:DNA recombination"/>
    <property type="evidence" value="ECO:0007669"/>
    <property type="project" value="UniProtKB-KW"/>
</dbReference>
<evidence type="ECO:0000256" key="17">
    <source>
        <dbReference type="SAM" id="Coils"/>
    </source>
</evidence>
<keyword evidence="12 21" id="KW-0695">RNA-directed DNA polymerase</keyword>
<dbReference type="OrthoDB" id="1933597at2759"/>
<dbReference type="FunFam" id="1.10.340.70:FF:000001">
    <property type="entry name" value="Retrovirus-related Pol polyprotein from transposon gypsy-like Protein"/>
    <property type="match status" value="1"/>
</dbReference>
<feature type="domain" description="Chromo" evidence="19">
    <location>
        <begin position="1163"/>
        <end position="1209"/>
    </location>
</feature>
<evidence type="ECO:0000256" key="2">
    <source>
        <dbReference type="ARBA" id="ARBA00022679"/>
    </source>
</evidence>
<protein>
    <submittedName>
        <fullName evidence="21">Reverse transcriptase</fullName>
    </submittedName>
</protein>
<dbReference type="STRING" id="210143.A0A1R3GAG9"/>
<evidence type="ECO:0000256" key="6">
    <source>
        <dbReference type="ARBA" id="ARBA00022750"/>
    </source>
</evidence>
<dbReference type="Pfam" id="PF17921">
    <property type="entry name" value="Integrase_H2C2"/>
    <property type="match status" value="1"/>
</dbReference>
<dbReference type="InterPro" id="IPR050951">
    <property type="entry name" value="Retrovirus_Pol_polyprotein"/>
</dbReference>
<dbReference type="GO" id="GO:0046872">
    <property type="term" value="F:metal ion binding"/>
    <property type="evidence" value="ECO:0007669"/>
    <property type="project" value="UniProtKB-KW"/>
</dbReference>